<feature type="domain" description="Peptidase S8/S53" evidence="5">
    <location>
        <begin position="469"/>
        <end position="614"/>
    </location>
</feature>
<feature type="compositionally biased region" description="Low complexity" evidence="4">
    <location>
        <begin position="88"/>
        <end position="99"/>
    </location>
</feature>
<keyword evidence="3" id="KW-0720">Serine protease</keyword>
<gene>
    <name evidence="6" type="primary">agn1</name>
    <name evidence="6" type="ORF">SLS53_006221</name>
</gene>
<dbReference type="Gene3D" id="3.40.50.200">
    <property type="entry name" value="Peptidase S8/S53 domain"/>
    <property type="match status" value="1"/>
</dbReference>
<dbReference type="EMBL" id="JAJSPL020000026">
    <property type="protein sequence ID" value="KAK7738406.1"/>
    <property type="molecule type" value="Genomic_DNA"/>
</dbReference>
<dbReference type="InterPro" id="IPR036852">
    <property type="entry name" value="Peptidase_S8/S53_dom_sf"/>
</dbReference>
<feature type="compositionally biased region" description="Low complexity" evidence="4">
    <location>
        <begin position="708"/>
        <end position="720"/>
    </location>
</feature>
<evidence type="ECO:0000256" key="1">
    <source>
        <dbReference type="ARBA" id="ARBA00022670"/>
    </source>
</evidence>
<feature type="compositionally biased region" description="Polar residues" evidence="4">
    <location>
        <begin position="114"/>
        <end position="127"/>
    </location>
</feature>
<comment type="caution">
    <text evidence="6">The sequence shown here is derived from an EMBL/GenBank/DDBJ whole genome shotgun (WGS) entry which is preliminary data.</text>
</comment>
<organism evidence="6 7">
    <name type="scientific">Cytospora paraplurivora</name>
    <dbReference type="NCBI Taxonomy" id="2898453"/>
    <lineage>
        <taxon>Eukaryota</taxon>
        <taxon>Fungi</taxon>
        <taxon>Dikarya</taxon>
        <taxon>Ascomycota</taxon>
        <taxon>Pezizomycotina</taxon>
        <taxon>Sordariomycetes</taxon>
        <taxon>Sordariomycetidae</taxon>
        <taxon>Diaporthales</taxon>
        <taxon>Cytosporaceae</taxon>
        <taxon>Cytospora</taxon>
    </lineage>
</organism>
<name>A0AAN9U3S9_9PEZI</name>
<feature type="region of interest" description="Disordered" evidence="4">
    <location>
        <begin position="695"/>
        <end position="737"/>
    </location>
</feature>
<keyword evidence="7" id="KW-1185">Reference proteome</keyword>
<evidence type="ECO:0000256" key="3">
    <source>
        <dbReference type="ARBA" id="ARBA00022825"/>
    </source>
</evidence>
<dbReference type="SUPFAM" id="SSF52743">
    <property type="entry name" value="Subtilisin-like"/>
    <property type="match status" value="1"/>
</dbReference>
<feature type="region of interest" description="Disordered" evidence="4">
    <location>
        <begin position="81"/>
        <end position="127"/>
    </location>
</feature>
<evidence type="ECO:0000256" key="2">
    <source>
        <dbReference type="ARBA" id="ARBA00022801"/>
    </source>
</evidence>
<evidence type="ECO:0000313" key="6">
    <source>
        <dbReference type="EMBL" id="KAK7738406.1"/>
    </source>
</evidence>
<sequence length="952" mass="102538">MSTGTVTVYSISITTITVTPSPVTISEASFSNVNISSSMSSGFSFQPYLSISVPYIEYPVTIVTSDTTTVTTRNLTLPPWPEITSKATGSKGSSNTLTGTGTGTGTGSAESSTLVSTGSNKVDTPTGTESTILKMESVTKIEADTLTTTTTHSSTSVVLPVWTTWPPALVKPVTDEVDDIVTIDDEDGRGSKVPCNIWFLDSSCSPFTYATMPLLTQKRGPPPASYFDMAGWDFPDPLPPWPKITQTGETCEDTTADIIVYPKANGDADVDTISALLKSSGLSYNQLRTAEKAVEGDYYTAFFHVTACPESLRLELENMDQVSSAYDYAAYQKEILQANIAPTVDKEDAVQQPASLNLTHWLQRRDAIAAESFTWALSEISAPSGTDWLNDLNYVRKDADSAVGYYYNYHSDKSAGKGQYIYILENVAACAAGANLGTASAATLILAETGGSKPAEAWMQCNEKYLEALVNVVNDVYTKNRQGTSVINMSWTISAGLVPPQFARAMRKSNLHASNPALLKRSAALPQYLLKGKLLLNLLVVGATDKNARRASFSEGFSDTATFNKMLHAPGDEIIVPDAETGGYAYNSGTSFSTPLVAGLVAYLRGLDSGWAETLESPAGVRKMLKFLQRKLTIDDSGVVYSGTRTEGDVVPFIWNGQILTESCLLNGLLTDADGNPLCPNQLRVCATNDKRKKRSTCTLPDDDAGDDSSSSSSSSSGSSTDNGLQPSPITWQHGTPSPTCTTSCGQLCSGYYCVQDPTGTPADYTEPKITSATAAKTTSKSTITSKPTTTSKTTTTSKPTTTTTASIRMPSRSARWDLMTYDKYVNSKGIYKWLGYDDDEGETLKEFLSTGPSCDSADWIKTMDSSEDYPSNMTIDTFFKATDCLFLLDVSTQAEWQGLSNGDLLGSVVCDAYDYADCFKASSTTAWACGGGSEDGLMYQWAYCTWDHWFE</sequence>
<keyword evidence="2" id="KW-0378">Hydrolase</keyword>
<dbReference type="InterPro" id="IPR000209">
    <property type="entry name" value="Peptidase_S8/S53_dom"/>
</dbReference>
<dbReference type="AlphaFoldDB" id="A0AAN9U3S9"/>
<reference evidence="6 7" key="1">
    <citation type="journal article" date="2023" name="PLoS ONE">
        <title>Cytospora paraplurivora sp. nov. isolated from orchards with fruit tree decline syndrome in Ontario, Canada.</title>
        <authorList>
            <person name="Ilyukhin E."/>
            <person name="Nguyen H.D.T."/>
            <person name="Castle A.J."/>
            <person name="Ellouze W."/>
        </authorList>
    </citation>
    <scope>NUCLEOTIDE SEQUENCE [LARGE SCALE GENOMIC DNA]</scope>
    <source>
        <strain evidence="6 7">FDS-564</strain>
    </source>
</reference>
<feature type="compositionally biased region" description="Polar residues" evidence="4">
    <location>
        <begin position="721"/>
        <end position="737"/>
    </location>
</feature>
<dbReference type="InterPro" id="IPR023828">
    <property type="entry name" value="Peptidase_S8_Ser-AS"/>
</dbReference>
<dbReference type="PROSITE" id="PS00138">
    <property type="entry name" value="SUBTILASE_SER"/>
    <property type="match status" value="1"/>
</dbReference>
<protein>
    <submittedName>
        <fullName evidence="6">Glucan endo-1,3-alpha-glucosidase agn1</fullName>
    </submittedName>
</protein>
<dbReference type="GO" id="GO:0004252">
    <property type="term" value="F:serine-type endopeptidase activity"/>
    <property type="evidence" value="ECO:0007669"/>
    <property type="project" value="InterPro"/>
</dbReference>
<dbReference type="Proteomes" id="UP001320245">
    <property type="component" value="Unassembled WGS sequence"/>
</dbReference>
<evidence type="ECO:0000256" key="4">
    <source>
        <dbReference type="SAM" id="MobiDB-lite"/>
    </source>
</evidence>
<accession>A0AAN9U3S9</accession>
<keyword evidence="1" id="KW-0645">Protease</keyword>
<feature type="region of interest" description="Disordered" evidence="4">
    <location>
        <begin position="781"/>
        <end position="806"/>
    </location>
</feature>
<evidence type="ECO:0000259" key="5">
    <source>
        <dbReference type="Pfam" id="PF00082"/>
    </source>
</evidence>
<dbReference type="GO" id="GO:0006508">
    <property type="term" value="P:proteolysis"/>
    <property type="evidence" value="ECO:0007669"/>
    <property type="project" value="UniProtKB-KW"/>
</dbReference>
<evidence type="ECO:0000313" key="7">
    <source>
        <dbReference type="Proteomes" id="UP001320245"/>
    </source>
</evidence>
<dbReference type="Pfam" id="PF00082">
    <property type="entry name" value="Peptidase_S8"/>
    <property type="match status" value="1"/>
</dbReference>
<proteinExistence type="predicted"/>